<dbReference type="Pfam" id="PF08843">
    <property type="entry name" value="AbiEii"/>
    <property type="match status" value="1"/>
</dbReference>
<gene>
    <name evidence="1" type="ORF">dnl_06090</name>
</gene>
<organism evidence="1 2">
    <name type="scientific">Desulfonema limicola</name>
    <dbReference type="NCBI Taxonomy" id="45656"/>
    <lineage>
        <taxon>Bacteria</taxon>
        <taxon>Pseudomonadati</taxon>
        <taxon>Thermodesulfobacteriota</taxon>
        <taxon>Desulfobacteria</taxon>
        <taxon>Desulfobacterales</taxon>
        <taxon>Desulfococcaceae</taxon>
        <taxon>Desulfonema</taxon>
    </lineage>
</organism>
<keyword evidence="2" id="KW-1185">Reference proteome</keyword>
<dbReference type="KEGG" id="dli:dnl_06090"/>
<reference evidence="1" key="1">
    <citation type="journal article" date="2021" name="Microb. Physiol.">
        <title>Proteogenomic Insights into the Physiology of Marine, Sulfate-Reducing, Filamentous Desulfonema limicola and Desulfonema magnum.</title>
        <authorList>
            <person name="Schnaars V."/>
            <person name="Wohlbrand L."/>
            <person name="Scheve S."/>
            <person name="Hinrichs C."/>
            <person name="Reinhardt R."/>
            <person name="Rabus R."/>
        </authorList>
    </citation>
    <scope>NUCLEOTIDE SEQUENCE</scope>
    <source>
        <strain evidence="1">5ac10</strain>
    </source>
</reference>
<evidence type="ECO:0000313" key="1">
    <source>
        <dbReference type="EMBL" id="QTA78387.1"/>
    </source>
</evidence>
<protein>
    <submittedName>
        <fullName evidence="1">Toxin-antitoxin system, toxin component, type IV</fullName>
    </submittedName>
</protein>
<dbReference type="InterPro" id="IPR014942">
    <property type="entry name" value="AbiEii"/>
</dbReference>
<proteinExistence type="predicted"/>
<dbReference type="AlphaFoldDB" id="A0A975GEM6"/>
<dbReference type="Proteomes" id="UP000663720">
    <property type="component" value="Chromosome"/>
</dbReference>
<dbReference type="Gene3D" id="3.10.450.620">
    <property type="entry name" value="JHP933, nucleotidyltransferase-like core domain"/>
    <property type="match status" value="1"/>
</dbReference>
<accession>A0A975GEM6</accession>
<sequence length="305" mass="35423">MKNSIFHVQTELLLRILPLIHGEKDFALKGGTAINFFVRDLPRLSVDIDLVYLPVNERKIALEEIKTSLLRISEKILKLLPNSIIVQKKLHNSEYLKGLIVNQHGITVKIEPNLVIRGTVYPPQIKSLCKKCIELFETSMEIRTLSNADLYGGKICAALDRQHPRDIFDMYMFFKHEDFDSKVRKAFIIYLISHPRPMIELLNPGLKDFRSVYENEFKGMTTIDISYDELSETRNNLVSITKKSLTEEEKKFLISVKKGNPRWEILGVRGIEKLPAVRWKLLNIKKMSPHLHKEALEKLRIYLET</sequence>
<name>A0A975GEM6_9BACT</name>
<evidence type="ECO:0000313" key="2">
    <source>
        <dbReference type="Proteomes" id="UP000663720"/>
    </source>
</evidence>
<dbReference type="RefSeq" id="WP_207690249.1">
    <property type="nucleotide sequence ID" value="NZ_CP061799.1"/>
</dbReference>
<dbReference type="EMBL" id="CP061799">
    <property type="protein sequence ID" value="QTA78387.1"/>
    <property type="molecule type" value="Genomic_DNA"/>
</dbReference>